<accession>A0A1M6Z9X8</accession>
<dbReference type="STRING" id="1434701.SAMN05443634_107226"/>
<dbReference type="OrthoDB" id="707246at2"/>
<dbReference type="AlphaFoldDB" id="A0A1M6Z9X8"/>
<organism evidence="1 2">
    <name type="scientific">Chishuiella changwenlii</name>
    <dbReference type="NCBI Taxonomy" id="1434701"/>
    <lineage>
        <taxon>Bacteria</taxon>
        <taxon>Pseudomonadati</taxon>
        <taxon>Bacteroidota</taxon>
        <taxon>Flavobacteriia</taxon>
        <taxon>Flavobacteriales</taxon>
        <taxon>Weeksellaceae</taxon>
        <taxon>Chishuiella</taxon>
    </lineage>
</organism>
<dbReference type="Proteomes" id="UP000184120">
    <property type="component" value="Unassembled WGS sequence"/>
</dbReference>
<evidence type="ECO:0000313" key="2">
    <source>
        <dbReference type="Proteomes" id="UP000184120"/>
    </source>
</evidence>
<reference evidence="2" key="1">
    <citation type="submission" date="2016-11" db="EMBL/GenBank/DDBJ databases">
        <authorList>
            <person name="Varghese N."/>
            <person name="Submissions S."/>
        </authorList>
    </citation>
    <scope>NUCLEOTIDE SEQUENCE [LARGE SCALE GENOMIC DNA]</scope>
    <source>
        <strain evidence="2">DSM 27989</strain>
    </source>
</reference>
<dbReference type="EMBL" id="FRBH01000007">
    <property type="protein sequence ID" value="SHL27230.1"/>
    <property type="molecule type" value="Genomic_DNA"/>
</dbReference>
<gene>
    <name evidence="1" type="ORF">SAMN05443634_107226</name>
</gene>
<dbReference type="RefSeq" id="WP_072932431.1">
    <property type="nucleotide sequence ID" value="NZ_BMFL01000001.1"/>
</dbReference>
<protein>
    <submittedName>
        <fullName evidence="1">Uncharacterized protein</fullName>
    </submittedName>
</protein>
<sequence>MKYTFTLLTLLSSFTFGQYVKNATIVLDNGKKIETEEIIYGEKEYQFVEKEVPYTLQTVKIKKVSNIEFDSINFSKEIPKLKETYFENDLPEGIYETIEDFYNRKPSSTEKLAGRPDGEDFLERPKDLMTFKRRSDDEILRTAFAVVYYNDLYFGVKGINKNESKKMKGSANLGTQSMRYVRVKFKNDDYYYTDFPVSSNSTFWMVAGGVAGGMIGGAIAGALSSNHSGYVPIVLLNSEKKFYKVQGCKKFNEYFGTNLNMNFDCENKEEYNIQNVRKLMINNIK</sequence>
<evidence type="ECO:0000313" key="1">
    <source>
        <dbReference type="EMBL" id="SHL27230.1"/>
    </source>
</evidence>
<proteinExistence type="predicted"/>
<name>A0A1M6Z9X8_9FLAO</name>